<dbReference type="PANTHER" id="PTHR23407:SF1">
    <property type="entry name" value="5-FORMYLTETRAHYDROFOLATE CYCLO-LIGASE"/>
    <property type="match status" value="1"/>
</dbReference>
<dbReference type="InterPro" id="IPR024185">
    <property type="entry name" value="FTHF_cligase-like_sf"/>
</dbReference>
<dbReference type="PANTHER" id="PTHR23407">
    <property type="entry name" value="ATPASE INHIBITOR/5-FORMYLTETRAHYDROFOLATE CYCLO-LIGASE"/>
    <property type="match status" value="1"/>
</dbReference>
<dbReference type="InterPro" id="IPR018247">
    <property type="entry name" value="EF_Hand_1_Ca_BS"/>
</dbReference>
<dbReference type="Proteomes" id="UP000823201">
    <property type="component" value="Unassembled WGS sequence"/>
</dbReference>
<reference evidence="5 6" key="1">
    <citation type="submission" date="2021-01" db="EMBL/GenBank/DDBJ databases">
        <title>Genomic Encyclopedia of Type Strains, Phase IV (KMG-IV): sequencing the most valuable type-strain genomes for metagenomic binning, comparative biology and taxonomic classification.</title>
        <authorList>
            <person name="Goeker M."/>
        </authorList>
    </citation>
    <scope>NUCLEOTIDE SEQUENCE [LARGE SCALE GENOMIC DNA]</scope>
    <source>
        <strain evidence="5 6">DSM 100968</strain>
    </source>
</reference>
<dbReference type="SUPFAM" id="SSF100950">
    <property type="entry name" value="NagB/RpiA/CoA transferase-like"/>
    <property type="match status" value="1"/>
</dbReference>
<keyword evidence="6" id="KW-1185">Reference proteome</keyword>
<evidence type="ECO:0000313" key="5">
    <source>
        <dbReference type="EMBL" id="MBM7657309.1"/>
    </source>
</evidence>
<proteinExistence type="inferred from homology"/>
<dbReference type="EC" id="6.3.3.2" evidence="4"/>
<protein>
    <recommendedName>
        <fullName evidence="4">5-formyltetrahydrofolate cyclo-ligase</fullName>
        <ecNumber evidence="4">6.3.3.2</ecNumber>
    </recommendedName>
</protein>
<dbReference type="InterPro" id="IPR002698">
    <property type="entry name" value="FTHF_cligase"/>
</dbReference>
<dbReference type="GO" id="GO:0030272">
    <property type="term" value="F:5-formyltetrahydrofolate cyclo-ligase activity"/>
    <property type="evidence" value="ECO:0007669"/>
    <property type="project" value="UniProtKB-EC"/>
</dbReference>
<evidence type="ECO:0000256" key="2">
    <source>
        <dbReference type="ARBA" id="ARBA00022741"/>
    </source>
</evidence>
<dbReference type="NCBIfam" id="TIGR02727">
    <property type="entry name" value="MTHFS_bact"/>
    <property type="match status" value="1"/>
</dbReference>
<evidence type="ECO:0000256" key="3">
    <source>
        <dbReference type="ARBA" id="ARBA00022840"/>
    </source>
</evidence>
<accession>A0ABS2Q814</accession>
<dbReference type="RefSeq" id="WP_205005658.1">
    <property type="nucleotide sequence ID" value="NZ_CBCRXA010000004.1"/>
</dbReference>
<comment type="similarity">
    <text evidence="1 4">Belongs to the 5-formyltetrahydrofolate cyclo-ligase family.</text>
</comment>
<dbReference type="PROSITE" id="PS00018">
    <property type="entry name" value="EF_HAND_1"/>
    <property type="match status" value="1"/>
</dbReference>
<comment type="catalytic activity">
    <reaction evidence="4">
        <text>(6S)-5-formyl-5,6,7,8-tetrahydrofolate + ATP = (6R)-5,10-methenyltetrahydrofolate + ADP + phosphate</text>
        <dbReference type="Rhea" id="RHEA:10488"/>
        <dbReference type="ChEBI" id="CHEBI:30616"/>
        <dbReference type="ChEBI" id="CHEBI:43474"/>
        <dbReference type="ChEBI" id="CHEBI:57455"/>
        <dbReference type="ChEBI" id="CHEBI:57457"/>
        <dbReference type="ChEBI" id="CHEBI:456216"/>
        <dbReference type="EC" id="6.3.3.2"/>
    </reaction>
</comment>
<comment type="caution">
    <text evidence="5">The sequence shown here is derived from an EMBL/GenBank/DDBJ whole genome shotgun (WGS) entry which is preliminary data.</text>
</comment>
<evidence type="ECO:0000256" key="4">
    <source>
        <dbReference type="RuleBase" id="RU361279"/>
    </source>
</evidence>
<dbReference type="PIRSF" id="PIRSF006806">
    <property type="entry name" value="FTHF_cligase"/>
    <property type="match status" value="1"/>
</dbReference>
<gene>
    <name evidence="5" type="ORF">JOC27_000752</name>
</gene>
<sequence>MREQKAELRQNMLHYLRTIEETQFKKKCAQISARLIMDPLWQSARVVAVTISMAREVETRSLIESAWASGKKVAVPQCEPKTKTLMFCPIDSFSSLKPGHLGLMEPDVSKTGRIDPADLELVIVPGVVFDRRGFRIGYGGGYYDRLLSIYQGPTLSLLLSDQFIDQIPAEAHDKKVQVLLTEKDRIDTGGFAGHAYGNKGERAD</sequence>
<dbReference type="EMBL" id="JAFBEV010000005">
    <property type="protein sequence ID" value="MBM7657309.1"/>
    <property type="molecule type" value="Genomic_DNA"/>
</dbReference>
<dbReference type="InterPro" id="IPR037171">
    <property type="entry name" value="NagB/RpiA_transferase-like"/>
</dbReference>
<keyword evidence="3 4" id="KW-0067">ATP-binding</keyword>
<evidence type="ECO:0000313" key="6">
    <source>
        <dbReference type="Proteomes" id="UP000823201"/>
    </source>
</evidence>
<comment type="cofactor">
    <cofactor evidence="4">
        <name>Mg(2+)</name>
        <dbReference type="ChEBI" id="CHEBI:18420"/>
    </cofactor>
</comment>
<keyword evidence="2 4" id="KW-0547">Nucleotide-binding</keyword>
<keyword evidence="5" id="KW-0436">Ligase</keyword>
<keyword evidence="4" id="KW-0460">Magnesium</keyword>
<evidence type="ECO:0000256" key="1">
    <source>
        <dbReference type="ARBA" id="ARBA00010638"/>
    </source>
</evidence>
<organism evidence="5 6">
    <name type="scientific">Sporolactobacillus spathodeae</name>
    <dbReference type="NCBI Taxonomy" id="1465502"/>
    <lineage>
        <taxon>Bacteria</taxon>
        <taxon>Bacillati</taxon>
        <taxon>Bacillota</taxon>
        <taxon>Bacilli</taxon>
        <taxon>Bacillales</taxon>
        <taxon>Sporolactobacillaceae</taxon>
        <taxon>Sporolactobacillus</taxon>
    </lineage>
</organism>
<dbReference type="Pfam" id="PF01812">
    <property type="entry name" value="5-FTHF_cyc-lig"/>
    <property type="match status" value="1"/>
</dbReference>
<dbReference type="Gene3D" id="3.40.50.10420">
    <property type="entry name" value="NagB/RpiA/CoA transferase-like"/>
    <property type="match status" value="1"/>
</dbReference>
<name>A0ABS2Q814_9BACL</name>
<keyword evidence="4" id="KW-0479">Metal-binding</keyword>